<dbReference type="SUPFAM" id="SSF54211">
    <property type="entry name" value="Ribosomal protein S5 domain 2-like"/>
    <property type="match status" value="1"/>
</dbReference>
<feature type="domain" description="GHMP kinase C-terminal" evidence="7">
    <location>
        <begin position="231"/>
        <end position="306"/>
    </location>
</feature>
<keyword evidence="4" id="KW-0067">ATP-binding</keyword>
<dbReference type="Pfam" id="PF08544">
    <property type="entry name" value="GHMP_kinases_C"/>
    <property type="match status" value="1"/>
</dbReference>
<dbReference type="Proteomes" id="UP000178240">
    <property type="component" value="Unassembled WGS sequence"/>
</dbReference>
<protein>
    <submittedName>
        <fullName evidence="8">GHMP kinase</fullName>
    </submittedName>
</protein>
<evidence type="ECO:0000259" key="7">
    <source>
        <dbReference type="Pfam" id="PF08544"/>
    </source>
</evidence>
<dbReference type="STRING" id="1797535.A2744_01345"/>
<dbReference type="InterPro" id="IPR052203">
    <property type="entry name" value="GHMP_Kinase-Related"/>
</dbReference>
<gene>
    <name evidence="8" type="ORF">A2744_01345</name>
</gene>
<dbReference type="Gene3D" id="3.30.230.120">
    <property type="match status" value="1"/>
</dbReference>
<dbReference type="SUPFAM" id="SSF55060">
    <property type="entry name" value="GHMP Kinase, C-terminal domain"/>
    <property type="match status" value="1"/>
</dbReference>
<evidence type="ECO:0000256" key="5">
    <source>
        <dbReference type="ARBA" id="ARBA00038121"/>
    </source>
</evidence>
<name>A0A1G1XYU9_9BACT</name>
<keyword evidence="1" id="KW-0808">Transferase</keyword>
<evidence type="ECO:0000256" key="3">
    <source>
        <dbReference type="ARBA" id="ARBA00022777"/>
    </source>
</evidence>
<comment type="caution">
    <text evidence="8">The sequence shown here is derived from an EMBL/GenBank/DDBJ whole genome shotgun (WGS) entry which is preliminary data.</text>
</comment>
<comment type="similarity">
    <text evidence="5">Belongs to the GHMP kinase family.</text>
</comment>
<keyword evidence="3 8" id="KW-0418">Kinase</keyword>
<dbReference type="GO" id="GO:0050201">
    <property type="term" value="F:fucokinase activity"/>
    <property type="evidence" value="ECO:0007669"/>
    <property type="project" value="TreeGrafter"/>
</dbReference>
<evidence type="ECO:0000256" key="4">
    <source>
        <dbReference type="ARBA" id="ARBA00022840"/>
    </source>
</evidence>
<sequence>MIISKTPLRMSFVGGGSDLPAFYERQPGAVITTTIDKYVYVTVNKKFDDHVRLSYSETENVENVDQIKHPIVKAVLKRLNIPGGIEITSIGDIPSKGTGLGSSSAFTVGLINALKVYQEQKFSSPHDLADQASEVEIKDLGEPIGKQDQYGVAFGGLKFLQFHSDGQVSVDHVICSRKVKEDLDNNILMLYTGLARPAASVLTQQKNNLESDQHKVNTMKKMVQLAHDLYQQLQKDNLDAFGEILHANWMYKKEMADNLSNPAIDEWYSVGRQHGALGGKILGAGAGGFLIFYAPQERHQEIKAALPHLKPVDFKFENNGSQIIFIH</sequence>
<evidence type="ECO:0000313" key="9">
    <source>
        <dbReference type="Proteomes" id="UP000178240"/>
    </source>
</evidence>
<feature type="domain" description="GHMP kinase N-terminal" evidence="6">
    <location>
        <begin position="71"/>
        <end position="156"/>
    </location>
</feature>
<proteinExistence type="inferred from homology"/>
<dbReference type="GO" id="GO:0005524">
    <property type="term" value="F:ATP binding"/>
    <property type="evidence" value="ECO:0007669"/>
    <property type="project" value="UniProtKB-KW"/>
</dbReference>
<dbReference type="GO" id="GO:0042352">
    <property type="term" value="P:GDP-L-fucose salvage"/>
    <property type="evidence" value="ECO:0007669"/>
    <property type="project" value="TreeGrafter"/>
</dbReference>
<dbReference type="InterPro" id="IPR020568">
    <property type="entry name" value="Ribosomal_Su5_D2-typ_SF"/>
</dbReference>
<dbReference type="PRINTS" id="PR00960">
    <property type="entry name" value="LMBPPROTEIN"/>
</dbReference>
<dbReference type="PIRSF" id="PIRSF036406">
    <property type="entry name" value="Hept_kin"/>
    <property type="match status" value="1"/>
</dbReference>
<dbReference type="InterPro" id="IPR036554">
    <property type="entry name" value="GHMP_kinase_C_sf"/>
</dbReference>
<dbReference type="EMBL" id="MHIE01000025">
    <property type="protein sequence ID" value="OGY45182.1"/>
    <property type="molecule type" value="Genomic_DNA"/>
</dbReference>
<dbReference type="AlphaFoldDB" id="A0A1G1XYU9"/>
<evidence type="ECO:0000313" key="8">
    <source>
        <dbReference type="EMBL" id="OGY45182.1"/>
    </source>
</evidence>
<keyword evidence="2" id="KW-0547">Nucleotide-binding</keyword>
<dbReference type="PANTHER" id="PTHR32463">
    <property type="entry name" value="L-FUCOSE KINASE"/>
    <property type="match status" value="1"/>
</dbReference>
<dbReference type="Pfam" id="PF00288">
    <property type="entry name" value="GHMP_kinases_N"/>
    <property type="match status" value="1"/>
</dbReference>
<dbReference type="InterPro" id="IPR014606">
    <property type="entry name" value="Heptose_7-P_kinase"/>
</dbReference>
<dbReference type="InterPro" id="IPR001174">
    <property type="entry name" value="HddA/FKP"/>
</dbReference>
<evidence type="ECO:0000259" key="6">
    <source>
        <dbReference type="Pfam" id="PF00288"/>
    </source>
</evidence>
<reference evidence="8 9" key="1">
    <citation type="journal article" date="2016" name="Nat. Commun.">
        <title>Thousands of microbial genomes shed light on interconnected biogeochemical processes in an aquifer system.</title>
        <authorList>
            <person name="Anantharaman K."/>
            <person name="Brown C.T."/>
            <person name="Hug L.A."/>
            <person name="Sharon I."/>
            <person name="Castelle C.J."/>
            <person name="Probst A.J."/>
            <person name="Thomas B.C."/>
            <person name="Singh A."/>
            <person name="Wilkins M.J."/>
            <person name="Karaoz U."/>
            <person name="Brodie E.L."/>
            <person name="Williams K.H."/>
            <person name="Hubbard S.S."/>
            <person name="Banfield J.F."/>
        </authorList>
    </citation>
    <scope>NUCLEOTIDE SEQUENCE [LARGE SCALE GENOMIC DNA]</scope>
</reference>
<accession>A0A1G1XYU9</accession>
<evidence type="ECO:0000256" key="2">
    <source>
        <dbReference type="ARBA" id="ARBA00022741"/>
    </source>
</evidence>
<organism evidence="8 9">
    <name type="scientific">Candidatus Buchananbacteria bacterium RIFCSPHIGHO2_01_FULL_44_11</name>
    <dbReference type="NCBI Taxonomy" id="1797535"/>
    <lineage>
        <taxon>Bacteria</taxon>
        <taxon>Candidatus Buchananiibacteriota</taxon>
    </lineage>
</organism>
<dbReference type="PANTHER" id="PTHR32463:SF0">
    <property type="entry name" value="L-FUCOSE KINASE"/>
    <property type="match status" value="1"/>
</dbReference>
<dbReference type="InterPro" id="IPR013750">
    <property type="entry name" value="GHMP_kinase_C_dom"/>
</dbReference>
<evidence type="ECO:0000256" key="1">
    <source>
        <dbReference type="ARBA" id="ARBA00022679"/>
    </source>
</evidence>
<dbReference type="InterPro" id="IPR006204">
    <property type="entry name" value="GHMP_kinase_N_dom"/>
</dbReference>